<reference evidence="4" key="1">
    <citation type="submission" date="2023-03" db="EMBL/GenBank/DDBJ databases">
        <title>Chitinimonas shenzhenensis gen. nov., sp. nov., a novel member of family Burkholderiaceae isolated from activated sludge collected in Shen Zhen, China.</title>
        <authorList>
            <person name="Wang X."/>
        </authorList>
    </citation>
    <scope>NUCLEOTIDE SEQUENCE</scope>
    <source>
        <strain evidence="4">DQS-5</strain>
    </source>
</reference>
<dbReference type="EMBL" id="JARRAF010000004">
    <property type="protein sequence ID" value="MDK2123434.1"/>
    <property type="molecule type" value="Genomic_DNA"/>
</dbReference>
<evidence type="ECO:0000313" key="4">
    <source>
        <dbReference type="EMBL" id="MDK2123434.1"/>
    </source>
</evidence>
<dbReference type="Gene3D" id="3.40.190.10">
    <property type="entry name" value="Periplasmic binding protein-like II"/>
    <property type="match status" value="2"/>
</dbReference>
<keyword evidence="5" id="KW-1185">Reference proteome</keyword>
<feature type="chain" id="PRO_5046626998" evidence="3">
    <location>
        <begin position="23"/>
        <end position="325"/>
    </location>
</feature>
<evidence type="ECO:0000256" key="2">
    <source>
        <dbReference type="ARBA" id="ARBA00022729"/>
    </source>
</evidence>
<evidence type="ECO:0000313" key="5">
    <source>
        <dbReference type="Proteomes" id="UP001172778"/>
    </source>
</evidence>
<name>A0ABT7DTY4_9NEIS</name>
<organism evidence="4 5">
    <name type="scientific">Parachitinimonas caeni</name>
    <dbReference type="NCBI Taxonomy" id="3031301"/>
    <lineage>
        <taxon>Bacteria</taxon>
        <taxon>Pseudomonadati</taxon>
        <taxon>Pseudomonadota</taxon>
        <taxon>Betaproteobacteria</taxon>
        <taxon>Neisseriales</taxon>
        <taxon>Chitinibacteraceae</taxon>
        <taxon>Parachitinimonas</taxon>
    </lineage>
</organism>
<dbReference type="Pfam" id="PF12974">
    <property type="entry name" value="Phosphonate-bd"/>
    <property type="match status" value="1"/>
</dbReference>
<dbReference type="PANTHER" id="PTHR35841:SF1">
    <property type="entry name" value="PHOSPHONATES-BINDING PERIPLASMIC PROTEIN"/>
    <property type="match status" value="1"/>
</dbReference>
<evidence type="ECO:0000256" key="3">
    <source>
        <dbReference type="SAM" id="SignalP"/>
    </source>
</evidence>
<keyword evidence="2 3" id="KW-0732">Signal</keyword>
<dbReference type="NCBIfam" id="TIGR01098">
    <property type="entry name" value="3A0109s03R"/>
    <property type="match status" value="1"/>
</dbReference>
<accession>A0ABT7DTY4</accession>
<dbReference type="PANTHER" id="PTHR35841">
    <property type="entry name" value="PHOSPHONATES-BINDING PERIPLASMIC PROTEIN"/>
    <property type="match status" value="1"/>
</dbReference>
<evidence type="ECO:0000256" key="1">
    <source>
        <dbReference type="ARBA" id="ARBA00007162"/>
    </source>
</evidence>
<comment type="similarity">
    <text evidence="1">Belongs to the phosphate/phosphite/phosphonate binding protein family.</text>
</comment>
<comment type="caution">
    <text evidence="4">The sequence shown here is derived from an EMBL/GenBank/DDBJ whole genome shotgun (WGS) entry which is preliminary data.</text>
</comment>
<gene>
    <name evidence="4" type="primary">phnD</name>
    <name evidence="4" type="ORF">PZA18_05160</name>
</gene>
<feature type="signal peptide" evidence="3">
    <location>
        <begin position="1"/>
        <end position="22"/>
    </location>
</feature>
<dbReference type="SUPFAM" id="SSF53850">
    <property type="entry name" value="Periplasmic binding protein-like II"/>
    <property type="match status" value="1"/>
</dbReference>
<dbReference type="Proteomes" id="UP001172778">
    <property type="component" value="Unassembled WGS sequence"/>
</dbReference>
<proteinExistence type="inferred from homology"/>
<dbReference type="RefSeq" id="WP_284099726.1">
    <property type="nucleotide sequence ID" value="NZ_JARRAF010000004.1"/>
</dbReference>
<sequence>MKLTTGLLVATALFATAGTALASETKEISVGLIVTTSEAETLKNWQPFLDDMSKKLGMKVTGYASKNYSDIIDGMKQGKVQVAWLGAKSALQAVVEANGEVFVRHIKADGSKGYSALLLTHNGSGIASLDQVISSPGKYSYANGKPTSTSGFLLPNYYVFTKNEIDPKKHFKSIVTGSHQDNFLAVAAGKVDIATNNTDDFDDFKNKYPSEYAKVKVLWKSEPVGLDPMLYDKRLPADTKQKLARFFIDYGKGGVEERKNLLQAYDLKGFERSTNMQLKRIADLEMFNEQYSLMVDDSVTAEQKDKRFREINQKYREIQRLLGSG</sequence>
<protein>
    <submittedName>
        <fullName evidence="4">Phosphate/phosphite/phosphonate ABC transporter substrate-binding protein</fullName>
    </submittedName>
</protein>
<dbReference type="InterPro" id="IPR005770">
    <property type="entry name" value="PhnD"/>
</dbReference>